<gene>
    <name evidence="3" type="ORF">FD06_GL000620</name>
</gene>
<evidence type="ECO:0000313" key="4">
    <source>
        <dbReference type="Proteomes" id="UP000052012"/>
    </source>
</evidence>
<evidence type="ECO:0000313" key="3">
    <source>
        <dbReference type="EMBL" id="KRM67900.1"/>
    </source>
</evidence>
<dbReference type="OrthoDB" id="9775494at2"/>
<dbReference type="Proteomes" id="UP000052012">
    <property type="component" value="Unassembled WGS sequence"/>
</dbReference>
<protein>
    <submittedName>
        <fullName evidence="3">EDD domain protein, DegV family</fullName>
    </submittedName>
</protein>
<name>A0A0R2AYF3_9LACO</name>
<keyword evidence="2" id="KW-0446">Lipid-binding</keyword>
<sequence length="288" mass="31998">MKTAIVTDSTSYLTKEEQEKYNIHVIPIPVVIDGKSYDEGVDISNSEFYEKLNNSKSFPSTSQPPMGKMIELYNQLADEGYDNVISIHLSDTISGFYNSLVALSESIENINVVPFNSKLTVKLMGYLAIEASKLVDSGHSIEQIIKELDQIRNTIDEVFVVDDLQNLVRGGRLSNASAFLGSLLKIKPLLTFDENTNEIVAFEKVRSRKKALKRAEEIFTEKISSVNYPIKAIIINASDSKAGDDWAKSIAEMHPNVSVEQSYFGPVIGTHLGEKALALGWMIDTDKL</sequence>
<dbReference type="PANTHER" id="PTHR33434">
    <property type="entry name" value="DEGV DOMAIN-CONTAINING PROTEIN DR_1986-RELATED"/>
    <property type="match status" value="1"/>
</dbReference>
<dbReference type="InterPro" id="IPR043168">
    <property type="entry name" value="DegV_C"/>
</dbReference>
<accession>A0A0R2AYF3</accession>
<comment type="caution">
    <text evidence="3">The sequence shown here is derived from an EMBL/GenBank/DDBJ whole genome shotgun (WGS) entry which is preliminary data.</text>
</comment>
<dbReference type="Pfam" id="PF02645">
    <property type="entry name" value="DegV"/>
    <property type="match status" value="1"/>
</dbReference>
<proteinExistence type="predicted"/>
<dbReference type="InterPro" id="IPR050270">
    <property type="entry name" value="DegV_domain_contain"/>
</dbReference>
<comment type="function">
    <text evidence="1">May bind long-chain fatty acids, such as palmitate, and may play a role in lipid transport or fatty acid metabolism.</text>
</comment>
<dbReference type="AlphaFoldDB" id="A0A0R2AYF3"/>
<keyword evidence="4" id="KW-1185">Reference proteome</keyword>
<dbReference type="PANTHER" id="PTHR33434:SF2">
    <property type="entry name" value="FATTY ACID-BINDING PROTEIN TM_1468"/>
    <property type="match status" value="1"/>
</dbReference>
<evidence type="ECO:0000256" key="2">
    <source>
        <dbReference type="ARBA" id="ARBA00023121"/>
    </source>
</evidence>
<organism evidence="3 4">
    <name type="scientific">Apilactobacillus ozensis DSM 23829 = JCM 17196</name>
    <dbReference type="NCBI Taxonomy" id="1423781"/>
    <lineage>
        <taxon>Bacteria</taxon>
        <taxon>Bacillati</taxon>
        <taxon>Bacillota</taxon>
        <taxon>Bacilli</taxon>
        <taxon>Lactobacillales</taxon>
        <taxon>Lactobacillaceae</taxon>
        <taxon>Apilactobacillus</taxon>
    </lineage>
</organism>
<dbReference type="PROSITE" id="PS51482">
    <property type="entry name" value="DEGV"/>
    <property type="match status" value="1"/>
</dbReference>
<dbReference type="InterPro" id="IPR003797">
    <property type="entry name" value="DegV"/>
</dbReference>
<dbReference type="Gene3D" id="3.40.50.10170">
    <property type="match status" value="1"/>
</dbReference>
<dbReference type="Gene3D" id="3.30.1180.10">
    <property type="match status" value="1"/>
</dbReference>
<dbReference type="STRING" id="1423781.FD06_GL000620"/>
<dbReference type="RefSeq" id="WP_056966920.1">
    <property type="nucleotide sequence ID" value="NZ_AYYQ01000035.1"/>
</dbReference>
<dbReference type="PATRIC" id="fig|1423781.4.peg.633"/>
<evidence type="ECO:0000256" key="1">
    <source>
        <dbReference type="ARBA" id="ARBA00003238"/>
    </source>
</evidence>
<dbReference type="GO" id="GO:0008289">
    <property type="term" value="F:lipid binding"/>
    <property type="evidence" value="ECO:0007669"/>
    <property type="project" value="UniProtKB-KW"/>
</dbReference>
<dbReference type="NCBIfam" id="TIGR00762">
    <property type="entry name" value="DegV"/>
    <property type="match status" value="1"/>
</dbReference>
<dbReference type="SUPFAM" id="SSF82549">
    <property type="entry name" value="DAK1/DegV-like"/>
    <property type="match status" value="1"/>
</dbReference>
<reference evidence="3 4" key="1">
    <citation type="journal article" date="2015" name="Genome Announc.">
        <title>Expanding the biotechnology potential of lactobacilli through comparative genomics of 213 strains and associated genera.</title>
        <authorList>
            <person name="Sun Z."/>
            <person name="Harris H.M."/>
            <person name="McCann A."/>
            <person name="Guo C."/>
            <person name="Argimon S."/>
            <person name="Zhang W."/>
            <person name="Yang X."/>
            <person name="Jeffery I.B."/>
            <person name="Cooney J.C."/>
            <person name="Kagawa T.F."/>
            <person name="Liu W."/>
            <person name="Song Y."/>
            <person name="Salvetti E."/>
            <person name="Wrobel A."/>
            <person name="Rasinkangas P."/>
            <person name="Parkhill J."/>
            <person name="Rea M.C."/>
            <person name="O'Sullivan O."/>
            <person name="Ritari J."/>
            <person name="Douillard F.P."/>
            <person name="Paul Ross R."/>
            <person name="Yang R."/>
            <person name="Briner A.E."/>
            <person name="Felis G.E."/>
            <person name="de Vos W.M."/>
            <person name="Barrangou R."/>
            <person name="Klaenhammer T.R."/>
            <person name="Caufield P.W."/>
            <person name="Cui Y."/>
            <person name="Zhang H."/>
            <person name="O'Toole P.W."/>
        </authorList>
    </citation>
    <scope>NUCLEOTIDE SEQUENCE [LARGE SCALE GENOMIC DNA]</scope>
    <source>
        <strain evidence="3 4">DSM 23829</strain>
    </source>
</reference>
<dbReference type="EMBL" id="AYYQ01000035">
    <property type="protein sequence ID" value="KRM67900.1"/>
    <property type="molecule type" value="Genomic_DNA"/>
</dbReference>